<proteinExistence type="predicted"/>
<organism evidence="1 2">
    <name type="scientific">Eumeta variegata</name>
    <name type="common">Bagworm moth</name>
    <name type="synonym">Eumeta japonica</name>
    <dbReference type="NCBI Taxonomy" id="151549"/>
    <lineage>
        <taxon>Eukaryota</taxon>
        <taxon>Metazoa</taxon>
        <taxon>Ecdysozoa</taxon>
        <taxon>Arthropoda</taxon>
        <taxon>Hexapoda</taxon>
        <taxon>Insecta</taxon>
        <taxon>Pterygota</taxon>
        <taxon>Neoptera</taxon>
        <taxon>Endopterygota</taxon>
        <taxon>Lepidoptera</taxon>
        <taxon>Glossata</taxon>
        <taxon>Ditrysia</taxon>
        <taxon>Tineoidea</taxon>
        <taxon>Psychidae</taxon>
        <taxon>Oiketicinae</taxon>
        <taxon>Eumeta</taxon>
    </lineage>
</organism>
<keyword evidence="2" id="KW-1185">Reference proteome</keyword>
<dbReference type="AlphaFoldDB" id="A0A4C1T505"/>
<name>A0A4C1T505_EUMVA</name>
<dbReference type="Proteomes" id="UP000299102">
    <property type="component" value="Unassembled WGS sequence"/>
</dbReference>
<sequence length="125" mass="13847">MKGSIACNGLYIAHVFYNRRTALYNRCMDRMERPSYDVKCCRMRPVSKVVQIAWSDLGKLRASYDGFYNACQRRGGAAGAGGGGANPADIMVLMLPDKRGDDHNFREQCVFVNDVAGESCVLAKQ</sequence>
<evidence type="ECO:0000313" key="2">
    <source>
        <dbReference type="Proteomes" id="UP000299102"/>
    </source>
</evidence>
<accession>A0A4C1T505</accession>
<dbReference type="EMBL" id="BGZK01004546">
    <property type="protein sequence ID" value="GBP09589.1"/>
    <property type="molecule type" value="Genomic_DNA"/>
</dbReference>
<gene>
    <name evidence="1" type="ORF">EVAR_102191_1</name>
</gene>
<reference evidence="1 2" key="1">
    <citation type="journal article" date="2019" name="Commun. Biol.">
        <title>The bagworm genome reveals a unique fibroin gene that provides high tensile strength.</title>
        <authorList>
            <person name="Kono N."/>
            <person name="Nakamura H."/>
            <person name="Ohtoshi R."/>
            <person name="Tomita M."/>
            <person name="Numata K."/>
            <person name="Arakawa K."/>
        </authorList>
    </citation>
    <scope>NUCLEOTIDE SEQUENCE [LARGE SCALE GENOMIC DNA]</scope>
</reference>
<comment type="caution">
    <text evidence="1">The sequence shown here is derived from an EMBL/GenBank/DDBJ whole genome shotgun (WGS) entry which is preliminary data.</text>
</comment>
<evidence type="ECO:0000313" key="1">
    <source>
        <dbReference type="EMBL" id="GBP09589.1"/>
    </source>
</evidence>
<protein>
    <submittedName>
        <fullName evidence="1">Uncharacterized protein</fullName>
    </submittedName>
</protein>